<organism evidence="1 2">
    <name type="scientific">Scleroderma citrinum Foug A</name>
    <dbReference type="NCBI Taxonomy" id="1036808"/>
    <lineage>
        <taxon>Eukaryota</taxon>
        <taxon>Fungi</taxon>
        <taxon>Dikarya</taxon>
        <taxon>Basidiomycota</taxon>
        <taxon>Agaricomycotina</taxon>
        <taxon>Agaricomycetes</taxon>
        <taxon>Agaricomycetidae</taxon>
        <taxon>Boletales</taxon>
        <taxon>Sclerodermatineae</taxon>
        <taxon>Sclerodermataceae</taxon>
        <taxon>Scleroderma</taxon>
    </lineage>
</organism>
<evidence type="ECO:0000313" key="2">
    <source>
        <dbReference type="Proteomes" id="UP000053989"/>
    </source>
</evidence>
<dbReference type="InParanoid" id="A0A0C3ERY6"/>
<sequence>MCTLTAEALHLIFDANHIRDVGNAAAHRFTTARWRKRSRTPHFRTQKIPLR</sequence>
<gene>
    <name evidence="1" type="ORF">SCLCIDRAFT_1207069</name>
</gene>
<name>A0A0C3ERY6_9AGAM</name>
<evidence type="ECO:0000313" key="1">
    <source>
        <dbReference type="EMBL" id="KIM70884.1"/>
    </source>
</evidence>
<dbReference type="EMBL" id="KN822004">
    <property type="protein sequence ID" value="KIM70884.1"/>
    <property type="molecule type" value="Genomic_DNA"/>
</dbReference>
<reference evidence="2" key="2">
    <citation type="submission" date="2015-01" db="EMBL/GenBank/DDBJ databases">
        <title>Evolutionary Origins and Diversification of the Mycorrhizal Mutualists.</title>
        <authorList>
            <consortium name="DOE Joint Genome Institute"/>
            <consortium name="Mycorrhizal Genomics Consortium"/>
            <person name="Kohler A."/>
            <person name="Kuo A."/>
            <person name="Nagy L.G."/>
            <person name="Floudas D."/>
            <person name="Copeland A."/>
            <person name="Barry K.W."/>
            <person name="Cichocki N."/>
            <person name="Veneault-Fourrey C."/>
            <person name="LaButti K."/>
            <person name="Lindquist E.A."/>
            <person name="Lipzen A."/>
            <person name="Lundell T."/>
            <person name="Morin E."/>
            <person name="Murat C."/>
            <person name="Riley R."/>
            <person name="Ohm R."/>
            <person name="Sun H."/>
            <person name="Tunlid A."/>
            <person name="Henrissat B."/>
            <person name="Grigoriev I.V."/>
            <person name="Hibbett D.S."/>
            <person name="Martin F."/>
        </authorList>
    </citation>
    <scope>NUCLEOTIDE SEQUENCE [LARGE SCALE GENOMIC DNA]</scope>
    <source>
        <strain evidence="2">Foug A</strain>
    </source>
</reference>
<dbReference type="HOGENOM" id="CLU_3107716_0_0_1"/>
<dbReference type="Proteomes" id="UP000053989">
    <property type="component" value="Unassembled WGS sequence"/>
</dbReference>
<keyword evidence="2" id="KW-1185">Reference proteome</keyword>
<proteinExistence type="predicted"/>
<protein>
    <submittedName>
        <fullName evidence="1">Uncharacterized protein</fullName>
    </submittedName>
</protein>
<accession>A0A0C3ERY6</accession>
<reference evidence="1 2" key="1">
    <citation type="submission" date="2014-04" db="EMBL/GenBank/DDBJ databases">
        <authorList>
            <consortium name="DOE Joint Genome Institute"/>
            <person name="Kuo A."/>
            <person name="Kohler A."/>
            <person name="Nagy L.G."/>
            <person name="Floudas D."/>
            <person name="Copeland A."/>
            <person name="Barry K.W."/>
            <person name="Cichocki N."/>
            <person name="Veneault-Fourrey C."/>
            <person name="LaButti K."/>
            <person name="Lindquist E.A."/>
            <person name="Lipzen A."/>
            <person name="Lundell T."/>
            <person name="Morin E."/>
            <person name="Murat C."/>
            <person name="Sun H."/>
            <person name="Tunlid A."/>
            <person name="Henrissat B."/>
            <person name="Grigoriev I.V."/>
            <person name="Hibbett D.S."/>
            <person name="Martin F."/>
            <person name="Nordberg H.P."/>
            <person name="Cantor M.N."/>
            <person name="Hua S.X."/>
        </authorList>
    </citation>
    <scope>NUCLEOTIDE SEQUENCE [LARGE SCALE GENOMIC DNA]</scope>
    <source>
        <strain evidence="1 2">Foug A</strain>
    </source>
</reference>
<dbReference type="AlphaFoldDB" id="A0A0C3ERY6"/>